<reference evidence="3" key="1">
    <citation type="submission" date="2016-06" db="UniProtKB">
        <authorList>
            <consortium name="WormBaseParasite"/>
        </authorList>
    </citation>
    <scope>IDENTIFICATION</scope>
</reference>
<protein>
    <submittedName>
        <fullName evidence="1 3">Uncharacterized protein</fullName>
    </submittedName>
</protein>
<evidence type="ECO:0000313" key="3">
    <source>
        <dbReference type="WBParaSite" id="ECPE_0001249901-mRNA-1"/>
    </source>
</evidence>
<name>A0A183AZS8_9TREM</name>
<evidence type="ECO:0000313" key="1">
    <source>
        <dbReference type="EMBL" id="VDP89735.1"/>
    </source>
</evidence>
<dbReference type="WBParaSite" id="ECPE_0001249901-mRNA-1">
    <property type="protein sequence ID" value="ECPE_0001249901-mRNA-1"/>
    <property type="gene ID" value="ECPE_0001249901"/>
</dbReference>
<organism evidence="3">
    <name type="scientific">Echinostoma caproni</name>
    <dbReference type="NCBI Taxonomy" id="27848"/>
    <lineage>
        <taxon>Eukaryota</taxon>
        <taxon>Metazoa</taxon>
        <taxon>Spiralia</taxon>
        <taxon>Lophotrochozoa</taxon>
        <taxon>Platyhelminthes</taxon>
        <taxon>Trematoda</taxon>
        <taxon>Digenea</taxon>
        <taxon>Plagiorchiida</taxon>
        <taxon>Echinostomata</taxon>
        <taxon>Echinostomatoidea</taxon>
        <taxon>Echinostomatidae</taxon>
        <taxon>Echinostoma</taxon>
    </lineage>
</organism>
<evidence type="ECO:0000313" key="2">
    <source>
        <dbReference type="Proteomes" id="UP000272942"/>
    </source>
</evidence>
<proteinExistence type="predicted"/>
<gene>
    <name evidence="1" type="ORF">ECPE_LOCUS12463</name>
</gene>
<dbReference type="EMBL" id="UZAN01052915">
    <property type="protein sequence ID" value="VDP89735.1"/>
    <property type="molecule type" value="Genomic_DNA"/>
</dbReference>
<accession>A0A183AZS8</accession>
<reference evidence="1 2" key="2">
    <citation type="submission" date="2018-11" db="EMBL/GenBank/DDBJ databases">
        <authorList>
            <consortium name="Pathogen Informatics"/>
        </authorList>
    </citation>
    <scope>NUCLEOTIDE SEQUENCE [LARGE SCALE GENOMIC DNA]</scope>
    <source>
        <strain evidence="1 2">Egypt</strain>
    </source>
</reference>
<dbReference type="Proteomes" id="UP000272942">
    <property type="component" value="Unassembled WGS sequence"/>
</dbReference>
<sequence length="169" mass="19329">MYISTCSRFQRLSSGRVVRQIIYVPNSFDSIVSTYYRDRRLERIENFCSCHVRLLSPTHPRAAMCPPGCRTLEVNFDPVRGRYLGFHDLLSRCVHPKRRMSRVALTVVRHPNGSETQVQTHELARLDLIGPRPRLVEIRADMCTKPKLSNYQKGAVFITDILSEPAGSA</sequence>
<dbReference type="AlphaFoldDB" id="A0A183AZS8"/>
<dbReference type="OrthoDB" id="6227134at2759"/>
<keyword evidence="2" id="KW-1185">Reference proteome</keyword>